<proteinExistence type="predicted"/>
<feature type="chain" id="PRO_5044017280" evidence="2">
    <location>
        <begin position="28"/>
        <end position="402"/>
    </location>
</feature>
<feature type="signal peptide" evidence="2">
    <location>
        <begin position="1"/>
        <end position="27"/>
    </location>
</feature>
<sequence length="402" mass="45422">MTMSKISESFVIICLLGLTSVTYVTLGNSECKSPLGMADGRIKDSQITVSSFNREAYGWQARLHQNIEIWRAWCPDVCGGKKTEKNYDQYIQIDLLNVTKITGIATQGREYNGGREKAKDYKLSYRKDGGVWHFYQEKDQDAKEPDYSPADDETEPYEEVQISPSSVYAEPDRNRQDEATNDGAYQKLSKRDSDYDYVIPADGLPSSVYAKPDRNQQNYETTNDGAHQKLLKRDSDYVIPADGSPSSVYAELDRNRQDETTNDGAYQKLLKRDSDYDYVIPADGPPSSVYAKPDRNQQNETTNDGTCQKLLNRDSDYVIPADGSPSSVYAELDRNRQDEATNDGDYQKLLKRDSDYVIPAHAEAESSYEEVGKIKTSPGYTELGNTKRVQDDSADYQKLIKK</sequence>
<name>A0A7D9L0D8_PARCT</name>
<dbReference type="Gene3D" id="2.60.120.260">
    <property type="entry name" value="Galactose-binding domain-like"/>
    <property type="match status" value="1"/>
</dbReference>
<keyword evidence="4" id="KW-1185">Reference proteome</keyword>
<evidence type="ECO:0000313" key="4">
    <source>
        <dbReference type="Proteomes" id="UP001152795"/>
    </source>
</evidence>
<organism evidence="3 4">
    <name type="scientific">Paramuricea clavata</name>
    <name type="common">Red gorgonian</name>
    <name type="synonym">Violescent sea-whip</name>
    <dbReference type="NCBI Taxonomy" id="317549"/>
    <lineage>
        <taxon>Eukaryota</taxon>
        <taxon>Metazoa</taxon>
        <taxon>Cnidaria</taxon>
        <taxon>Anthozoa</taxon>
        <taxon>Octocorallia</taxon>
        <taxon>Malacalcyonacea</taxon>
        <taxon>Plexauridae</taxon>
        <taxon>Paramuricea</taxon>
    </lineage>
</organism>
<evidence type="ECO:0000256" key="1">
    <source>
        <dbReference type="SAM" id="MobiDB-lite"/>
    </source>
</evidence>
<protein>
    <submittedName>
        <fullName evidence="3">Uncharacterized protein</fullName>
    </submittedName>
</protein>
<feature type="compositionally biased region" description="Basic and acidic residues" evidence="1">
    <location>
        <begin position="331"/>
        <end position="348"/>
    </location>
</feature>
<evidence type="ECO:0000256" key="2">
    <source>
        <dbReference type="SAM" id="SignalP"/>
    </source>
</evidence>
<dbReference type="InterPro" id="IPR000421">
    <property type="entry name" value="FA58C"/>
</dbReference>
<dbReference type="Proteomes" id="UP001152795">
    <property type="component" value="Unassembled WGS sequence"/>
</dbReference>
<dbReference type="OrthoDB" id="5976912at2759"/>
<dbReference type="InterPro" id="IPR008979">
    <property type="entry name" value="Galactose-bd-like_sf"/>
</dbReference>
<feature type="region of interest" description="Disordered" evidence="1">
    <location>
        <begin position="237"/>
        <end position="348"/>
    </location>
</feature>
<feature type="compositionally biased region" description="Acidic residues" evidence="1">
    <location>
        <begin position="149"/>
        <end position="158"/>
    </location>
</feature>
<reference evidence="3" key="1">
    <citation type="submission" date="2020-04" db="EMBL/GenBank/DDBJ databases">
        <authorList>
            <person name="Alioto T."/>
            <person name="Alioto T."/>
            <person name="Gomez Garrido J."/>
        </authorList>
    </citation>
    <scope>NUCLEOTIDE SEQUENCE</scope>
    <source>
        <strain evidence="3">A484AB</strain>
    </source>
</reference>
<gene>
    <name evidence="3" type="ORF">PACLA_8A031456</name>
</gene>
<dbReference type="PROSITE" id="PS50022">
    <property type="entry name" value="FA58C_3"/>
    <property type="match status" value="1"/>
</dbReference>
<feature type="compositionally biased region" description="Basic and acidic residues" evidence="1">
    <location>
        <begin position="136"/>
        <end position="146"/>
    </location>
</feature>
<accession>A0A7D9L0D8</accession>
<dbReference type="AlphaFoldDB" id="A0A7D9L0D8"/>
<evidence type="ECO:0000313" key="3">
    <source>
        <dbReference type="EMBL" id="CAB4023248.1"/>
    </source>
</evidence>
<dbReference type="Pfam" id="PF00754">
    <property type="entry name" value="F5_F8_type_C"/>
    <property type="match status" value="1"/>
</dbReference>
<dbReference type="EMBL" id="CACRXK020012393">
    <property type="protein sequence ID" value="CAB4023248.1"/>
    <property type="molecule type" value="Genomic_DNA"/>
</dbReference>
<feature type="region of interest" description="Disordered" evidence="1">
    <location>
        <begin position="136"/>
        <end position="225"/>
    </location>
</feature>
<feature type="region of interest" description="Disordered" evidence="1">
    <location>
        <begin position="376"/>
        <end position="402"/>
    </location>
</feature>
<dbReference type="PANTHER" id="PTHR24543">
    <property type="entry name" value="MULTICOPPER OXIDASE-RELATED"/>
    <property type="match status" value="1"/>
</dbReference>
<dbReference type="SUPFAM" id="SSF49785">
    <property type="entry name" value="Galactose-binding domain-like"/>
    <property type="match status" value="1"/>
</dbReference>
<feature type="compositionally biased region" description="Polar residues" evidence="1">
    <location>
        <begin position="215"/>
        <end position="225"/>
    </location>
</feature>
<comment type="caution">
    <text evidence="3">The sequence shown here is derived from an EMBL/GenBank/DDBJ whole genome shotgun (WGS) entry which is preliminary data.</text>
</comment>
<keyword evidence="2" id="KW-0732">Signal</keyword>